<proteinExistence type="predicted"/>
<keyword evidence="2" id="KW-1185">Reference proteome</keyword>
<comment type="caution">
    <text evidence="1">The sequence shown here is derived from an EMBL/GenBank/DDBJ whole genome shotgun (WGS) entry which is preliminary data.</text>
</comment>
<evidence type="ECO:0000313" key="2">
    <source>
        <dbReference type="Proteomes" id="UP001596139"/>
    </source>
</evidence>
<organism evidence="1 2">
    <name type="scientific">Streptomyces ochraceiscleroticus</name>
    <dbReference type="NCBI Taxonomy" id="47761"/>
    <lineage>
        <taxon>Bacteria</taxon>
        <taxon>Bacillati</taxon>
        <taxon>Actinomycetota</taxon>
        <taxon>Actinomycetes</taxon>
        <taxon>Kitasatosporales</taxon>
        <taxon>Streptomycetaceae</taxon>
        <taxon>Streptomyces</taxon>
    </lineage>
</organism>
<evidence type="ECO:0000313" key="1">
    <source>
        <dbReference type="EMBL" id="MFC6066558.1"/>
    </source>
</evidence>
<accession>A0ABW1MT52</accession>
<protein>
    <submittedName>
        <fullName evidence="1">Uncharacterized protein</fullName>
    </submittedName>
</protein>
<gene>
    <name evidence="1" type="ORF">ACFP4F_28995</name>
</gene>
<reference evidence="2" key="1">
    <citation type="journal article" date="2019" name="Int. J. Syst. Evol. Microbiol.">
        <title>The Global Catalogue of Microorganisms (GCM) 10K type strain sequencing project: providing services to taxonomists for standard genome sequencing and annotation.</title>
        <authorList>
            <consortium name="The Broad Institute Genomics Platform"/>
            <consortium name="The Broad Institute Genome Sequencing Center for Infectious Disease"/>
            <person name="Wu L."/>
            <person name="Ma J."/>
        </authorList>
    </citation>
    <scope>NUCLEOTIDE SEQUENCE [LARGE SCALE GENOMIC DNA]</scope>
    <source>
        <strain evidence="2">CGMCC 1.15180</strain>
    </source>
</reference>
<dbReference type="RefSeq" id="WP_051862796.1">
    <property type="nucleotide sequence ID" value="NZ_JBHSPX010000008.1"/>
</dbReference>
<dbReference type="Proteomes" id="UP001596139">
    <property type="component" value="Unassembled WGS sequence"/>
</dbReference>
<dbReference type="EMBL" id="JBHSPX010000008">
    <property type="protein sequence ID" value="MFC6066558.1"/>
    <property type="molecule type" value="Genomic_DNA"/>
</dbReference>
<sequence length="170" mass="18707">MPALDEWISLQFTPGHRDATIDRLHAAQRLSAPDAADEVQAIIRDCDSKLTRYRSLLDSGAADSATVAQWITETEAHRKTAAARLTAQHHVQLSRHQIAGRVQAAGDIADALQHAERPAKARLYAELGLRLDYHHTQRKVLVGIAPGQHLVGESYVGRSRNPLTRSDVSN</sequence>
<name>A0ABW1MT52_9ACTN</name>